<name>A0ACB1ATQ4_MELEN</name>
<comment type="caution">
    <text evidence="1">The sequence shown here is derived from an EMBL/GenBank/DDBJ whole genome shotgun (WGS) entry which is preliminary data.</text>
</comment>
<accession>A0ACB1ATQ4</accession>
<dbReference type="Proteomes" id="UP001497535">
    <property type="component" value="Unassembled WGS sequence"/>
</dbReference>
<evidence type="ECO:0000313" key="2">
    <source>
        <dbReference type="Proteomes" id="UP001497535"/>
    </source>
</evidence>
<sequence>MGAVLSRGERKRQSQKTQNATPKFVAKNAMRSPLVLSLTVDWVKLRVFFDLRLGFADFRTKIQVFPHYLILSP</sequence>
<proteinExistence type="predicted"/>
<gene>
    <name evidence="1" type="ORF">MENTE1834_LOCUS43020</name>
</gene>
<organism evidence="1 2">
    <name type="scientific">Meloidogyne enterolobii</name>
    <name type="common">Root-knot nematode worm</name>
    <name type="synonym">Meloidogyne mayaguensis</name>
    <dbReference type="NCBI Taxonomy" id="390850"/>
    <lineage>
        <taxon>Eukaryota</taxon>
        <taxon>Metazoa</taxon>
        <taxon>Ecdysozoa</taxon>
        <taxon>Nematoda</taxon>
        <taxon>Chromadorea</taxon>
        <taxon>Rhabditida</taxon>
        <taxon>Tylenchina</taxon>
        <taxon>Tylenchomorpha</taxon>
        <taxon>Tylenchoidea</taxon>
        <taxon>Meloidogynidae</taxon>
        <taxon>Meloidogyninae</taxon>
        <taxon>Meloidogyne</taxon>
    </lineage>
</organism>
<reference evidence="1" key="1">
    <citation type="submission" date="2023-11" db="EMBL/GenBank/DDBJ databases">
        <authorList>
            <person name="Poullet M."/>
        </authorList>
    </citation>
    <scope>NUCLEOTIDE SEQUENCE</scope>
    <source>
        <strain evidence="1">E1834</strain>
    </source>
</reference>
<keyword evidence="2" id="KW-1185">Reference proteome</keyword>
<protein>
    <submittedName>
        <fullName evidence="1">Uncharacterized protein</fullName>
    </submittedName>
</protein>
<evidence type="ECO:0000313" key="1">
    <source>
        <dbReference type="EMBL" id="CAK5104527.1"/>
    </source>
</evidence>
<dbReference type="EMBL" id="CAVMJV010000117">
    <property type="protein sequence ID" value="CAK5104527.1"/>
    <property type="molecule type" value="Genomic_DNA"/>
</dbReference>